<name>A0ABN2KJY0_9MICO</name>
<gene>
    <name evidence="1" type="ORF">GCM10009747_15480</name>
</gene>
<evidence type="ECO:0000313" key="1">
    <source>
        <dbReference type="EMBL" id="GAA1757710.1"/>
    </source>
</evidence>
<dbReference type="Proteomes" id="UP001500506">
    <property type="component" value="Unassembled WGS sequence"/>
</dbReference>
<accession>A0ABN2KJY0</accession>
<protein>
    <recommendedName>
        <fullName evidence="3">Glyoxalase/fosfomycin resistance/dioxygenase domain-containing protein</fullName>
    </recommendedName>
</protein>
<organism evidence="1 2">
    <name type="scientific">Agromyces humatus</name>
    <dbReference type="NCBI Taxonomy" id="279573"/>
    <lineage>
        <taxon>Bacteria</taxon>
        <taxon>Bacillati</taxon>
        <taxon>Actinomycetota</taxon>
        <taxon>Actinomycetes</taxon>
        <taxon>Micrococcales</taxon>
        <taxon>Microbacteriaceae</taxon>
        <taxon>Agromyces</taxon>
    </lineage>
</organism>
<evidence type="ECO:0008006" key="3">
    <source>
        <dbReference type="Google" id="ProtNLM"/>
    </source>
</evidence>
<reference evidence="1 2" key="1">
    <citation type="journal article" date="2019" name="Int. J. Syst. Evol. Microbiol.">
        <title>The Global Catalogue of Microorganisms (GCM) 10K type strain sequencing project: providing services to taxonomists for standard genome sequencing and annotation.</title>
        <authorList>
            <consortium name="The Broad Institute Genomics Platform"/>
            <consortium name="The Broad Institute Genome Sequencing Center for Infectious Disease"/>
            <person name="Wu L."/>
            <person name="Ma J."/>
        </authorList>
    </citation>
    <scope>NUCLEOTIDE SEQUENCE [LARGE SCALE GENOMIC DNA]</scope>
    <source>
        <strain evidence="1 2">JCM 14319</strain>
    </source>
</reference>
<dbReference type="EMBL" id="BAAANH010000003">
    <property type="protein sequence ID" value="GAA1757710.1"/>
    <property type="molecule type" value="Genomic_DNA"/>
</dbReference>
<evidence type="ECO:0000313" key="2">
    <source>
        <dbReference type="Proteomes" id="UP001500506"/>
    </source>
</evidence>
<proteinExistence type="predicted"/>
<comment type="caution">
    <text evidence="1">The sequence shown here is derived from an EMBL/GenBank/DDBJ whole genome shotgun (WGS) entry which is preliminary data.</text>
</comment>
<keyword evidence="2" id="KW-1185">Reference proteome</keyword>
<sequence>MGVSEGRPFADMVARRMPRKGAKVPCDKRRDHYVGYLADPDGHVLAFAHESGS</sequence>